<name>A0ACB8ABM4_9AGAM</name>
<evidence type="ECO:0000313" key="1">
    <source>
        <dbReference type="EMBL" id="KAH7910127.1"/>
    </source>
</evidence>
<proteinExistence type="predicted"/>
<reference evidence="1" key="1">
    <citation type="journal article" date="2021" name="New Phytol.">
        <title>Evolutionary innovations through gain and loss of genes in the ectomycorrhizal Boletales.</title>
        <authorList>
            <person name="Wu G."/>
            <person name="Miyauchi S."/>
            <person name="Morin E."/>
            <person name="Kuo A."/>
            <person name="Drula E."/>
            <person name="Varga T."/>
            <person name="Kohler A."/>
            <person name="Feng B."/>
            <person name="Cao Y."/>
            <person name="Lipzen A."/>
            <person name="Daum C."/>
            <person name="Hundley H."/>
            <person name="Pangilinan J."/>
            <person name="Johnson J."/>
            <person name="Barry K."/>
            <person name="LaButti K."/>
            <person name="Ng V."/>
            <person name="Ahrendt S."/>
            <person name="Min B."/>
            <person name="Choi I.G."/>
            <person name="Park H."/>
            <person name="Plett J.M."/>
            <person name="Magnuson J."/>
            <person name="Spatafora J.W."/>
            <person name="Nagy L.G."/>
            <person name="Henrissat B."/>
            <person name="Grigoriev I.V."/>
            <person name="Yang Z.L."/>
            <person name="Xu J."/>
            <person name="Martin F.M."/>
        </authorList>
    </citation>
    <scope>NUCLEOTIDE SEQUENCE</scope>
    <source>
        <strain evidence="1">ATCC 28755</strain>
    </source>
</reference>
<protein>
    <submittedName>
        <fullName evidence="1">Uncharacterized protein</fullName>
    </submittedName>
</protein>
<sequence length="260" mass="27953">MASITSDHGSTTSDAASNPTNSPSDTNNPNGIDIFTTNGSPPIIVAFLAIGLFMVAMAAVFGWRRVHGNRGLLVHQVRTSRASKKPVVLGEKPELWDMWTRTATSTALEDVRWENIMPFSAVLHRPVKEVSPPEAKKLHSLPAHSPPSGLWAQSIVVLQHYFRSLPPPPPISSEPDEIPPLSSPSESIAPSEDAWMQICVTIAMPSPRNQESHGSPSHNGGSDPLTRAESSMASTSYGLPEQGLSDYCIGSMAVPWCEDG</sequence>
<gene>
    <name evidence="1" type="ORF">BJ138DRAFT_1153642</name>
</gene>
<dbReference type="EMBL" id="MU267726">
    <property type="protein sequence ID" value="KAH7910127.1"/>
    <property type="molecule type" value="Genomic_DNA"/>
</dbReference>
<dbReference type="Proteomes" id="UP000790377">
    <property type="component" value="Unassembled WGS sequence"/>
</dbReference>
<evidence type="ECO:0000313" key="2">
    <source>
        <dbReference type="Proteomes" id="UP000790377"/>
    </source>
</evidence>
<accession>A0ACB8ABM4</accession>
<comment type="caution">
    <text evidence="1">The sequence shown here is derived from an EMBL/GenBank/DDBJ whole genome shotgun (WGS) entry which is preliminary data.</text>
</comment>
<organism evidence="1 2">
    <name type="scientific">Hygrophoropsis aurantiaca</name>
    <dbReference type="NCBI Taxonomy" id="72124"/>
    <lineage>
        <taxon>Eukaryota</taxon>
        <taxon>Fungi</taxon>
        <taxon>Dikarya</taxon>
        <taxon>Basidiomycota</taxon>
        <taxon>Agaricomycotina</taxon>
        <taxon>Agaricomycetes</taxon>
        <taxon>Agaricomycetidae</taxon>
        <taxon>Boletales</taxon>
        <taxon>Coniophorineae</taxon>
        <taxon>Hygrophoropsidaceae</taxon>
        <taxon>Hygrophoropsis</taxon>
    </lineage>
</organism>
<keyword evidence="2" id="KW-1185">Reference proteome</keyword>